<gene>
    <name evidence="2" type="ORF">RPE78_02275</name>
</gene>
<evidence type="ECO:0008006" key="4">
    <source>
        <dbReference type="Google" id="ProtNLM"/>
    </source>
</evidence>
<evidence type="ECO:0000313" key="3">
    <source>
        <dbReference type="Proteomes" id="UP001623290"/>
    </source>
</evidence>
<dbReference type="Proteomes" id="UP001623290">
    <property type="component" value="Chromosome"/>
</dbReference>
<organism evidence="2 3">
    <name type="scientific">Thioclava litoralis</name>
    <dbReference type="NCBI Taxonomy" id="3076557"/>
    <lineage>
        <taxon>Bacteria</taxon>
        <taxon>Pseudomonadati</taxon>
        <taxon>Pseudomonadota</taxon>
        <taxon>Alphaproteobacteria</taxon>
        <taxon>Rhodobacterales</taxon>
        <taxon>Paracoccaceae</taxon>
        <taxon>Thioclava</taxon>
    </lineage>
</organism>
<reference evidence="2 3" key="1">
    <citation type="submission" date="2023-09" db="EMBL/GenBank/DDBJ databases">
        <title>Thioclava shenzhenensis sp. nov., a multidrug resistant bacteria-antagonizing species isolated from coastal seawater.</title>
        <authorList>
            <person name="Long M."/>
        </authorList>
    </citation>
    <scope>NUCLEOTIDE SEQUENCE [LARGE SCALE GENOMIC DNA]</scope>
    <source>
        <strain evidence="2 3">FTW29</strain>
    </source>
</reference>
<keyword evidence="3" id="KW-1185">Reference proteome</keyword>
<evidence type="ECO:0000256" key="1">
    <source>
        <dbReference type="SAM" id="SignalP"/>
    </source>
</evidence>
<name>A0ABZ1E2G1_9RHOB</name>
<accession>A0ABZ1E2G1</accession>
<evidence type="ECO:0000313" key="2">
    <source>
        <dbReference type="EMBL" id="WRY34139.1"/>
    </source>
</evidence>
<keyword evidence="1" id="KW-0732">Signal</keyword>
<dbReference type="EMBL" id="CP135443">
    <property type="protein sequence ID" value="WRY34139.1"/>
    <property type="molecule type" value="Genomic_DNA"/>
</dbReference>
<feature type="signal peptide" evidence="1">
    <location>
        <begin position="1"/>
        <end position="17"/>
    </location>
</feature>
<feature type="chain" id="PRO_5046134805" description="Protease inhibitor Inh" evidence="1">
    <location>
        <begin position="18"/>
        <end position="121"/>
    </location>
</feature>
<protein>
    <recommendedName>
        <fullName evidence="4">Protease inhibitor Inh</fullName>
    </recommendedName>
</protein>
<sequence length="121" mass="12738">MKYLIGLGLALGLAACAQTGWKANPQGVTLHGEQLAVSFFNGEVCRVTMGGAHSGTLSNCSNPLHYEVRIESHPLVPAASAILQTQSTVVLSNGAGRTWTFHTPSLRDTTGDNVDPPMALH</sequence>
<dbReference type="PROSITE" id="PS51257">
    <property type="entry name" value="PROKAR_LIPOPROTEIN"/>
    <property type="match status" value="1"/>
</dbReference>
<proteinExistence type="predicted"/>
<dbReference type="RefSeq" id="WP_339107880.1">
    <property type="nucleotide sequence ID" value="NZ_CP135443.1"/>
</dbReference>